<protein>
    <submittedName>
        <fullName evidence="1">Uncharacterized protein</fullName>
    </submittedName>
</protein>
<dbReference type="Proteomes" id="UP001497700">
    <property type="component" value="Unassembled WGS sequence"/>
</dbReference>
<evidence type="ECO:0000313" key="1">
    <source>
        <dbReference type="EMBL" id="KAI4867129.1"/>
    </source>
</evidence>
<evidence type="ECO:0000313" key="2">
    <source>
        <dbReference type="Proteomes" id="UP001497700"/>
    </source>
</evidence>
<dbReference type="EMBL" id="MU393450">
    <property type="protein sequence ID" value="KAI4867129.1"/>
    <property type="molecule type" value="Genomic_DNA"/>
</dbReference>
<reference evidence="1 2" key="1">
    <citation type="journal article" date="2022" name="New Phytol.">
        <title>Ecological generalism drives hyperdiversity of secondary metabolite gene clusters in xylarialean endophytes.</title>
        <authorList>
            <person name="Franco M.E.E."/>
            <person name="Wisecaver J.H."/>
            <person name="Arnold A.E."/>
            <person name="Ju Y.M."/>
            <person name="Slot J.C."/>
            <person name="Ahrendt S."/>
            <person name="Moore L.P."/>
            <person name="Eastman K.E."/>
            <person name="Scott K."/>
            <person name="Konkel Z."/>
            <person name="Mondo S.J."/>
            <person name="Kuo A."/>
            <person name="Hayes R.D."/>
            <person name="Haridas S."/>
            <person name="Andreopoulos B."/>
            <person name="Riley R."/>
            <person name="LaButti K."/>
            <person name="Pangilinan J."/>
            <person name="Lipzen A."/>
            <person name="Amirebrahimi M."/>
            <person name="Yan J."/>
            <person name="Adam C."/>
            <person name="Keymanesh K."/>
            <person name="Ng V."/>
            <person name="Louie K."/>
            <person name="Northen T."/>
            <person name="Drula E."/>
            <person name="Henrissat B."/>
            <person name="Hsieh H.M."/>
            <person name="Youens-Clark K."/>
            <person name="Lutzoni F."/>
            <person name="Miadlikowska J."/>
            <person name="Eastwood D.C."/>
            <person name="Hamelin R.C."/>
            <person name="Grigoriev I.V."/>
            <person name="U'Ren J.M."/>
        </authorList>
    </citation>
    <scope>NUCLEOTIDE SEQUENCE [LARGE SCALE GENOMIC DNA]</scope>
    <source>
        <strain evidence="1 2">CBS 119005</strain>
    </source>
</reference>
<name>A0ACB9Z5S6_9PEZI</name>
<sequence length="357" mass="38985">MGVVSLKPVFVGLSGLGFFLLWVVMGLNGSLEALFGTISSGAFPNGRALKTSYTGIWPIDFLLCVLVVFFDGLNNLEDTTPYLMLLELVSTLFVINMMTLVEGRRMEGPYWMRFPALWQYLWNSAGVAVFLPIYSLLYVNQGLTSASQVPTAEAQALPFTAVWSVLLALPLMLPALVNASPFQIQNGVVIFFLTPPAFVVFHRLVKAIVAKTQFKASMKPSKVAYWIVGSVSALVHVGIAVYAMFSPASDVSLSRIYIPHYSAVQRGHSDIVTEGALLFIQFDYVIINIVVLILGTYIIRFEPALIVGSTRGKSGGGNPLLAFLAITAVFGAGAGLAYVLYCKEHWLHSADTQRKRT</sequence>
<accession>A0ACB9Z5S6</accession>
<keyword evidence="2" id="KW-1185">Reference proteome</keyword>
<comment type="caution">
    <text evidence="1">The sequence shown here is derived from an EMBL/GenBank/DDBJ whole genome shotgun (WGS) entry which is preliminary data.</text>
</comment>
<gene>
    <name evidence="1" type="ORF">F4820DRAFT_224079</name>
</gene>
<proteinExistence type="predicted"/>
<organism evidence="1 2">
    <name type="scientific">Hypoxylon rubiginosum</name>
    <dbReference type="NCBI Taxonomy" id="110542"/>
    <lineage>
        <taxon>Eukaryota</taxon>
        <taxon>Fungi</taxon>
        <taxon>Dikarya</taxon>
        <taxon>Ascomycota</taxon>
        <taxon>Pezizomycotina</taxon>
        <taxon>Sordariomycetes</taxon>
        <taxon>Xylariomycetidae</taxon>
        <taxon>Xylariales</taxon>
        <taxon>Hypoxylaceae</taxon>
        <taxon>Hypoxylon</taxon>
    </lineage>
</organism>